<proteinExistence type="predicted"/>
<dbReference type="OrthoDB" id="370858at2"/>
<dbReference type="Proteomes" id="UP000324209">
    <property type="component" value="Chromosome"/>
</dbReference>
<dbReference type="AlphaFoldDB" id="A0A5C1QLA6"/>
<organism evidence="1 2">
    <name type="scientific">Oceanispirochaeta crateris</name>
    <dbReference type="NCBI Taxonomy" id="2518645"/>
    <lineage>
        <taxon>Bacteria</taxon>
        <taxon>Pseudomonadati</taxon>
        <taxon>Spirochaetota</taxon>
        <taxon>Spirochaetia</taxon>
        <taxon>Spirochaetales</taxon>
        <taxon>Spirochaetaceae</taxon>
        <taxon>Oceanispirochaeta</taxon>
    </lineage>
</organism>
<evidence type="ECO:0000313" key="2">
    <source>
        <dbReference type="Proteomes" id="UP000324209"/>
    </source>
</evidence>
<sequence>MNVKKILEEYSLEIDDIRWYLSKVMTEKLMFLMETPEELTRFIWSAELSDQLYNMEERYLTTLQDQINENTLDESHLRDLLSDMETTRRQRFGY</sequence>
<dbReference type="KEGG" id="ock:EXM22_06955"/>
<keyword evidence="2" id="KW-1185">Reference proteome</keyword>
<name>A0A5C1QLA6_9SPIO</name>
<evidence type="ECO:0000313" key="1">
    <source>
        <dbReference type="EMBL" id="QEN07740.1"/>
    </source>
</evidence>
<gene>
    <name evidence="1" type="ORF">EXM22_06955</name>
</gene>
<dbReference type="RefSeq" id="WP_149485820.1">
    <property type="nucleotide sequence ID" value="NZ_CP036150.1"/>
</dbReference>
<accession>A0A5C1QLA6</accession>
<dbReference type="EMBL" id="CP036150">
    <property type="protein sequence ID" value="QEN07740.1"/>
    <property type="molecule type" value="Genomic_DNA"/>
</dbReference>
<reference evidence="1 2" key="1">
    <citation type="submission" date="2019-02" db="EMBL/GenBank/DDBJ databases">
        <title>Complete Genome Sequence and Methylome Analysis of free living Spirochaetas.</title>
        <authorList>
            <person name="Fomenkov A."/>
            <person name="Dubinina G."/>
            <person name="Leshcheva N."/>
            <person name="Mikheeva N."/>
            <person name="Grabovich M."/>
            <person name="Vincze T."/>
            <person name="Roberts R.J."/>
        </authorList>
    </citation>
    <scope>NUCLEOTIDE SEQUENCE [LARGE SCALE GENOMIC DNA]</scope>
    <source>
        <strain evidence="1 2">K2</strain>
    </source>
</reference>
<protein>
    <submittedName>
        <fullName evidence="1">Uncharacterized protein</fullName>
    </submittedName>
</protein>